<protein>
    <recommendedName>
        <fullName evidence="4">Small ribosomal subunit protein bS18m</fullName>
    </recommendedName>
</protein>
<dbReference type="PANTHER" id="PTHR13479">
    <property type="entry name" value="30S RIBOSOMAL PROTEIN S18"/>
    <property type="match status" value="1"/>
</dbReference>
<keyword evidence="7" id="KW-1185">Reference proteome</keyword>
<proteinExistence type="inferred from homology"/>
<dbReference type="SUPFAM" id="SSF46911">
    <property type="entry name" value="Ribosomal protein S18"/>
    <property type="match status" value="1"/>
</dbReference>
<organism evidence="6 7">
    <name type="scientific">[Candida] anglica</name>
    <dbReference type="NCBI Taxonomy" id="148631"/>
    <lineage>
        <taxon>Eukaryota</taxon>
        <taxon>Fungi</taxon>
        <taxon>Dikarya</taxon>
        <taxon>Ascomycota</taxon>
        <taxon>Saccharomycotina</taxon>
        <taxon>Pichiomycetes</taxon>
        <taxon>Debaryomycetaceae</taxon>
        <taxon>Kurtzmaniella</taxon>
    </lineage>
</organism>
<dbReference type="GO" id="GO:0005840">
    <property type="term" value="C:ribosome"/>
    <property type="evidence" value="ECO:0007669"/>
    <property type="project" value="UniProtKB-KW"/>
</dbReference>
<keyword evidence="2 5" id="KW-0689">Ribosomal protein</keyword>
<dbReference type="InterPro" id="IPR036870">
    <property type="entry name" value="Ribosomal_bS18_sf"/>
</dbReference>
<gene>
    <name evidence="6" type="primary">RSM18</name>
    <name evidence="6" type="ORF">CAAN4_G13454</name>
</gene>
<dbReference type="EMBL" id="OZ004259">
    <property type="protein sequence ID" value="CAK7918489.1"/>
    <property type="molecule type" value="Genomic_DNA"/>
</dbReference>
<evidence type="ECO:0000313" key="6">
    <source>
        <dbReference type="EMBL" id="CAK7918489.1"/>
    </source>
</evidence>
<reference evidence="6 7" key="1">
    <citation type="submission" date="2024-01" db="EMBL/GenBank/DDBJ databases">
        <authorList>
            <consortium name="Genoscope - CEA"/>
            <person name="William W."/>
        </authorList>
    </citation>
    <scope>NUCLEOTIDE SEQUENCE [LARGE SCALE GENOMIC DNA]</scope>
    <source>
        <strain evidence="6 7">29B2s-10</strain>
    </source>
</reference>
<dbReference type="PRINTS" id="PR00974">
    <property type="entry name" value="RIBOSOMALS18"/>
</dbReference>
<keyword evidence="3 5" id="KW-0687">Ribonucleoprotein</keyword>
<evidence type="ECO:0000256" key="1">
    <source>
        <dbReference type="ARBA" id="ARBA00005589"/>
    </source>
</evidence>
<evidence type="ECO:0000256" key="4">
    <source>
        <dbReference type="ARBA" id="ARBA00035264"/>
    </source>
</evidence>
<evidence type="ECO:0000256" key="3">
    <source>
        <dbReference type="ARBA" id="ARBA00023274"/>
    </source>
</evidence>
<dbReference type="Pfam" id="PF01084">
    <property type="entry name" value="Ribosomal_S18"/>
    <property type="match status" value="1"/>
</dbReference>
<accession>A0ABP0EI47</accession>
<dbReference type="PANTHER" id="PTHR13479:SF40">
    <property type="entry name" value="SMALL RIBOSOMAL SUBUNIT PROTEIN BS18M"/>
    <property type="match status" value="1"/>
</dbReference>
<name>A0ABP0EI47_9ASCO</name>
<dbReference type="InterPro" id="IPR001648">
    <property type="entry name" value="Ribosomal_bS18"/>
</dbReference>
<evidence type="ECO:0000256" key="2">
    <source>
        <dbReference type="ARBA" id="ARBA00022980"/>
    </source>
</evidence>
<dbReference type="Proteomes" id="UP001497600">
    <property type="component" value="Chromosome G"/>
</dbReference>
<evidence type="ECO:0000256" key="5">
    <source>
        <dbReference type="RuleBase" id="RU003910"/>
    </source>
</evidence>
<comment type="similarity">
    <text evidence="1 5">Belongs to the bacterial ribosomal protein bS18 family.</text>
</comment>
<evidence type="ECO:0000313" key="7">
    <source>
        <dbReference type="Proteomes" id="UP001497600"/>
    </source>
</evidence>
<dbReference type="NCBIfam" id="TIGR00165">
    <property type="entry name" value="S18"/>
    <property type="match status" value="1"/>
</dbReference>
<dbReference type="Gene3D" id="4.10.640.10">
    <property type="entry name" value="Ribosomal protein S18"/>
    <property type="match status" value="1"/>
</dbReference>
<sequence>MLSRSIPSMRSCARPAVVRQLSQSTRLQQLPSSGNMKSEEQWIASDNNNQSSTNKSSSNSAINKVVQSARILSDSASREPPLHVVTKYMRKFEAGTTYDPFDFSLTKLGMEQRAYKQKMTTKSDPFEASGINPLDLYTMPEILSKFLTSTGQILPRDVTGCSSSNQKKLGIAIKRSRACGLLSSVHKHSRYLPSRNI</sequence>